<evidence type="ECO:0000313" key="2">
    <source>
        <dbReference type="EMBL" id="SUB56413.1"/>
    </source>
</evidence>
<dbReference type="AlphaFoldDB" id="A0A379C2F0"/>
<dbReference type="Gene3D" id="3.10.450.40">
    <property type="match status" value="1"/>
</dbReference>
<accession>A0A379C2F0</accession>
<dbReference type="Pfam" id="PF16244">
    <property type="entry name" value="DUF4901"/>
    <property type="match status" value="1"/>
</dbReference>
<sequence>MKKLLIPILIFVLSFSFVYGQNKEKQDVLRLKSIFNIDKEYSDFNFSEEAYEKGDLPKFLKDRVKNNNLLNYYWSDENLGNISITTSQDGQIFNYRAYSNRENNNTENISIDRKKAKEVAEDLLKKIDPNFFNKYKFQDISIENERKNITFTYIRYINDIAFFEDKAQITYSPSENKIINFSKYDGYNYGLSLLKDEDFKIEDKISLKKAIEISKKYQPLQEAYMVNSKNVNKVYSALDFRAISAKNGQLLKKDDVNYVTTYKGADEAVDKASLTDVEEKTLDNIKNLKSKEDALKIAKEILGKDIKISQVKLTSQNDNYTYFIENYSKNKGGEVSIDAKNLNLLSFYTSSDDKSGKIEDPKEVIKIAKAFTEKYYKDSEISLDKAQVNANTVFFPRYVNNRYVIGEGINIEINGKTKKVQYFMSNKSRANFPKDKYKLSVDEAQDILYSSNYFTKKYVLDSKGIDLIYHTKTSDNPTISEDGFIISSYGEIVDFKDQISYPDLDKAKNKDIINNLKDMGIGLINKKLKDPISTRDFINLVSFQNNPFEVDNYLLKKYDINEEDLDKKIKEKDLIKLLISINSNEEFLKLKGIFKEDLFENQKSLKDYEIYYIYAKGYGIFNQEPSPQSPVNLEDALYMIYDFYNK</sequence>
<dbReference type="InterPro" id="IPR032599">
    <property type="entry name" value="YcdB/YcdC_rep_domain"/>
</dbReference>
<gene>
    <name evidence="2" type="ORF">NCTC13149_00183</name>
</gene>
<dbReference type="Proteomes" id="UP000255517">
    <property type="component" value="Unassembled WGS sequence"/>
</dbReference>
<proteinExistence type="predicted"/>
<reference evidence="2 3" key="1">
    <citation type="submission" date="2018-06" db="EMBL/GenBank/DDBJ databases">
        <authorList>
            <consortium name="Pathogen Informatics"/>
            <person name="Doyle S."/>
        </authorList>
    </citation>
    <scope>NUCLEOTIDE SEQUENCE [LARGE SCALE GENOMIC DNA]</scope>
    <source>
        <strain evidence="2 3">NCTC13149</strain>
    </source>
</reference>
<feature type="domain" description="YcdB/YcdC repeated" evidence="1">
    <location>
        <begin position="30"/>
        <end position="184"/>
    </location>
</feature>
<protein>
    <recommendedName>
        <fullName evidence="1">YcdB/YcdC repeated domain-containing protein</fullName>
    </recommendedName>
</protein>
<organism evidence="2 3">
    <name type="scientific">Peptoniphilus lacrimalis</name>
    <dbReference type="NCBI Taxonomy" id="33031"/>
    <lineage>
        <taxon>Bacteria</taxon>
        <taxon>Bacillati</taxon>
        <taxon>Bacillota</taxon>
        <taxon>Tissierellia</taxon>
        <taxon>Tissierellales</taxon>
        <taxon>Peptoniphilaceae</taxon>
        <taxon>Peptoniphilus</taxon>
    </lineage>
</organism>
<evidence type="ECO:0000313" key="3">
    <source>
        <dbReference type="Proteomes" id="UP000255517"/>
    </source>
</evidence>
<dbReference type="STRING" id="1122949.GCA_000378725_00254"/>
<dbReference type="RefSeq" id="WP_019034286.1">
    <property type="nucleotide sequence ID" value="NZ_UGSZ01000001.1"/>
</dbReference>
<evidence type="ECO:0000259" key="1">
    <source>
        <dbReference type="Pfam" id="PF16244"/>
    </source>
</evidence>
<name>A0A379C2F0_9FIRM</name>
<dbReference type="OrthoDB" id="1696599at2"/>
<dbReference type="EMBL" id="UGSZ01000001">
    <property type="protein sequence ID" value="SUB56413.1"/>
    <property type="molecule type" value="Genomic_DNA"/>
</dbReference>